<dbReference type="Proteomes" id="UP000244193">
    <property type="component" value="Chromosome"/>
</dbReference>
<accession>A0A2S0RH53</accession>
<dbReference type="AlphaFoldDB" id="A0A2S0RH53"/>
<dbReference type="EMBL" id="CP028811">
    <property type="protein sequence ID" value="AWA30945.1"/>
    <property type="molecule type" value="Genomic_DNA"/>
</dbReference>
<gene>
    <name evidence="1" type="ORF">HYN48_13145</name>
</gene>
<evidence type="ECO:0000313" key="1">
    <source>
        <dbReference type="EMBL" id="AWA30945.1"/>
    </source>
</evidence>
<reference evidence="1 2" key="1">
    <citation type="submission" date="2018-04" db="EMBL/GenBank/DDBJ databases">
        <title>Genome sequencing of Flavobacterium sp. HYN0048.</title>
        <authorList>
            <person name="Yi H."/>
            <person name="Baek C."/>
        </authorList>
    </citation>
    <scope>NUCLEOTIDE SEQUENCE [LARGE SCALE GENOMIC DNA]</scope>
    <source>
        <strain evidence="1 2">HYN0048</strain>
    </source>
</reference>
<name>A0A2S0RH53_9FLAO</name>
<sequence>MKWNDTDNRFVAFFDIMGFKNLVQTKSHANILKQMRQLAAIVNYIDSQEIVSKNSQSVLKSTIFSDSIILISNNNTVSSAANIMLHSSLLMTVAIRLGIPMKGCIAHGKFTADFENSIFFGQPLIDAYLLEEELSLYSIVLHNSFENHLINKYYGGYKFRDNIRWFKYLTPLKVGKSQHYHLNWIFYGFLLNEKVDNSTKIEEFRKLINNFYLTVSGRTRSYVDNTVDFFEQLVAYK</sequence>
<organism evidence="1 2">
    <name type="scientific">Flavobacterium magnum</name>
    <dbReference type="NCBI Taxonomy" id="2162713"/>
    <lineage>
        <taxon>Bacteria</taxon>
        <taxon>Pseudomonadati</taxon>
        <taxon>Bacteroidota</taxon>
        <taxon>Flavobacteriia</taxon>
        <taxon>Flavobacteriales</taxon>
        <taxon>Flavobacteriaceae</taxon>
        <taxon>Flavobacterium</taxon>
    </lineage>
</organism>
<dbReference type="KEGG" id="fmg:HYN48_13145"/>
<dbReference type="RefSeq" id="WP_108372432.1">
    <property type="nucleotide sequence ID" value="NZ_CP028811.1"/>
</dbReference>
<proteinExistence type="predicted"/>
<protein>
    <recommendedName>
        <fullName evidence="3">Guanylate cyclase domain-containing protein</fullName>
    </recommendedName>
</protein>
<dbReference type="OrthoDB" id="8235971at2"/>
<evidence type="ECO:0008006" key="3">
    <source>
        <dbReference type="Google" id="ProtNLM"/>
    </source>
</evidence>
<keyword evidence="2" id="KW-1185">Reference proteome</keyword>
<evidence type="ECO:0000313" key="2">
    <source>
        <dbReference type="Proteomes" id="UP000244193"/>
    </source>
</evidence>